<name>A0A0F8YKR3_9ZZZZ</name>
<evidence type="ECO:0000313" key="2">
    <source>
        <dbReference type="EMBL" id="KKK54759.1"/>
    </source>
</evidence>
<organism evidence="2">
    <name type="scientific">marine sediment metagenome</name>
    <dbReference type="NCBI Taxonomy" id="412755"/>
    <lineage>
        <taxon>unclassified sequences</taxon>
        <taxon>metagenomes</taxon>
        <taxon>ecological metagenomes</taxon>
    </lineage>
</organism>
<keyword evidence="1" id="KW-0472">Membrane</keyword>
<reference evidence="2" key="1">
    <citation type="journal article" date="2015" name="Nature">
        <title>Complex archaea that bridge the gap between prokaryotes and eukaryotes.</title>
        <authorList>
            <person name="Spang A."/>
            <person name="Saw J.H."/>
            <person name="Jorgensen S.L."/>
            <person name="Zaremba-Niedzwiedzka K."/>
            <person name="Martijn J."/>
            <person name="Lind A.E."/>
            <person name="van Eijk R."/>
            <person name="Schleper C."/>
            <person name="Guy L."/>
            <person name="Ettema T.J."/>
        </authorList>
    </citation>
    <scope>NUCLEOTIDE SEQUENCE</scope>
</reference>
<keyword evidence="1" id="KW-0812">Transmembrane</keyword>
<dbReference type="AlphaFoldDB" id="A0A0F8YKR3"/>
<feature type="non-terminal residue" evidence="2">
    <location>
        <position position="50"/>
    </location>
</feature>
<keyword evidence="1" id="KW-1133">Transmembrane helix</keyword>
<protein>
    <submittedName>
        <fullName evidence="2">Uncharacterized protein</fullName>
    </submittedName>
</protein>
<evidence type="ECO:0000256" key="1">
    <source>
        <dbReference type="SAM" id="Phobius"/>
    </source>
</evidence>
<comment type="caution">
    <text evidence="2">The sequence shown here is derived from an EMBL/GenBank/DDBJ whole genome shotgun (WGS) entry which is preliminary data.</text>
</comment>
<dbReference type="EMBL" id="LAZR01065832">
    <property type="protein sequence ID" value="KKK54759.1"/>
    <property type="molecule type" value="Genomic_DNA"/>
</dbReference>
<feature type="transmembrane region" description="Helical" evidence="1">
    <location>
        <begin position="6"/>
        <end position="28"/>
    </location>
</feature>
<accession>A0A0F8YKR3</accession>
<sequence length="50" mass="5688">MIFIPLIIINLILLVITILLAIADHLLVTYGECKITLIQEDERKEIKVQG</sequence>
<gene>
    <name evidence="2" type="ORF">LCGC14_3081450</name>
</gene>
<proteinExistence type="predicted"/>